<proteinExistence type="inferred from homology"/>
<evidence type="ECO:0000256" key="2">
    <source>
        <dbReference type="ARBA" id="ARBA00010480"/>
    </source>
</evidence>
<evidence type="ECO:0000256" key="3">
    <source>
        <dbReference type="ARBA" id="ARBA00012461"/>
    </source>
</evidence>
<dbReference type="EC" id="2.7.7.24" evidence="3 9"/>
<dbReference type="NCBIfam" id="TIGR01207">
    <property type="entry name" value="rmlA"/>
    <property type="match status" value="1"/>
</dbReference>
<dbReference type="Proteomes" id="UP001379945">
    <property type="component" value="Unassembled WGS sequence"/>
</dbReference>
<name>A0ABU9C4T0_9BURK</name>
<keyword evidence="7 9" id="KW-0460">Magnesium</keyword>
<protein>
    <recommendedName>
        <fullName evidence="3 9">Glucose-1-phosphate thymidylyltransferase</fullName>
        <ecNumber evidence="3 9">2.7.7.24</ecNumber>
    </recommendedName>
</protein>
<reference evidence="11 12" key="1">
    <citation type="submission" date="2024-04" db="EMBL/GenBank/DDBJ databases">
        <title>Novel species of the genus Ideonella isolated from streams.</title>
        <authorList>
            <person name="Lu H."/>
        </authorList>
    </citation>
    <scope>NUCLEOTIDE SEQUENCE [LARGE SCALE GENOMIC DNA]</scope>
    <source>
        <strain evidence="11 12">LYT19W</strain>
    </source>
</reference>
<dbReference type="InterPro" id="IPR005907">
    <property type="entry name" value="G1P_thy_trans_s"/>
</dbReference>
<dbReference type="EMBL" id="JBBUTI010000003">
    <property type="protein sequence ID" value="MEK8045664.1"/>
    <property type="molecule type" value="Genomic_DNA"/>
</dbReference>
<evidence type="ECO:0000256" key="5">
    <source>
        <dbReference type="ARBA" id="ARBA00022695"/>
    </source>
</evidence>
<evidence type="ECO:0000256" key="4">
    <source>
        <dbReference type="ARBA" id="ARBA00022679"/>
    </source>
</evidence>
<dbReference type="Pfam" id="PF00483">
    <property type="entry name" value="NTP_transferase"/>
    <property type="match status" value="1"/>
</dbReference>
<sequence>MSHQPRKGIILAGGSGTRLHPATLAISKQLIPVYDKPMIYYPLSALLLAGIKDILIISTPQDTPRFEQLLGDGSRWGISLQYAVQPSPDGLAQAFIIGEAFLAGAPSALVLGDNIFYGHDLGRRLLQASSKPEGATVFAYPVTDPERYGVVEFNADGHAISLEEKPAKPKSRYAVTGLYFYDDKVVERAKALKPSARGELEITDLNRVYLEAGELDVQIFGRGDAWLDTGTHDSLLEASGFVQTLEKRQGLKACCPEEICWRQGWITGDQLSALAEPLAKSGYGKYLQQILKDQVF</sequence>
<dbReference type="InterPro" id="IPR029044">
    <property type="entry name" value="Nucleotide-diphossugar_trans"/>
</dbReference>
<comment type="function">
    <text evidence="9">Catalyzes the formation of dTDP-glucose, from dTTP and glucose 1-phosphate, as well as its pyrophosphorolysis.</text>
</comment>
<dbReference type="GO" id="GO:0008879">
    <property type="term" value="F:glucose-1-phosphate thymidylyltransferase activity"/>
    <property type="evidence" value="ECO:0007669"/>
    <property type="project" value="UniProtKB-EC"/>
</dbReference>
<evidence type="ECO:0000256" key="9">
    <source>
        <dbReference type="RuleBase" id="RU003706"/>
    </source>
</evidence>
<dbReference type="PANTHER" id="PTHR43532">
    <property type="entry name" value="GLUCOSE-1-PHOSPHATE THYMIDYLYLTRANSFERASE"/>
    <property type="match status" value="1"/>
</dbReference>
<keyword evidence="6 9" id="KW-0479">Metal-binding</keyword>
<feature type="domain" description="Nucleotidyl transferase" evidence="10">
    <location>
        <begin position="7"/>
        <end position="242"/>
    </location>
</feature>
<dbReference type="SUPFAM" id="SSF53448">
    <property type="entry name" value="Nucleotide-diphospho-sugar transferases"/>
    <property type="match status" value="1"/>
</dbReference>
<organism evidence="11 12">
    <name type="scientific">Ideonella margarita</name>
    <dbReference type="NCBI Taxonomy" id="2984191"/>
    <lineage>
        <taxon>Bacteria</taxon>
        <taxon>Pseudomonadati</taxon>
        <taxon>Pseudomonadota</taxon>
        <taxon>Betaproteobacteria</taxon>
        <taxon>Burkholderiales</taxon>
        <taxon>Sphaerotilaceae</taxon>
        <taxon>Ideonella</taxon>
    </lineage>
</organism>
<dbReference type="PANTHER" id="PTHR43532:SF1">
    <property type="entry name" value="GLUCOSE-1-PHOSPHATE THYMIDYLYLTRANSFERASE 1"/>
    <property type="match status" value="1"/>
</dbReference>
<evidence type="ECO:0000256" key="1">
    <source>
        <dbReference type="ARBA" id="ARBA00001946"/>
    </source>
</evidence>
<gene>
    <name evidence="11" type="primary">rfbA</name>
    <name evidence="11" type="ORF">AACH00_04815</name>
</gene>
<keyword evidence="5 9" id="KW-0548">Nucleotidyltransferase</keyword>
<comment type="catalytic activity">
    <reaction evidence="8 9">
        <text>dTTP + alpha-D-glucose 1-phosphate + H(+) = dTDP-alpha-D-glucose + diphosphate</text>
        <dbReference type="Rhea" id="RHEA:15225"/>
        <dbReference type="ChEBI" id="CHEBI:15378"/>
        <dbReference type="ChEBI" id="CHEBI:33019"/>
        <dbReference type="ChEBI" id="CHEBI:37568"/>
        <dbReference type="ChEBI" id="CHEBI:57477"/>
        <dbReference type="ChEBI" id="CHEBI:58601"/>
        <dbReference type="EC" id="2.7.7.24"/>
    </reaction>
</comment>
<keyword evidence="4 9" id="KW-0808">Transferase</keyword>
<evidence type="ECO:0000313" key="11">
    <source>
        <dbReference type="EMBL" id="MEK8045664.1"/>
    </source>
</evidence>
<comment type="similarity">
    <text evidence="2 9">Belongs to the glucose-1-phosphate thymidylyltransferase family.</text>
</comment>
<evidence type="ECO:0000259" key="10">
    <source>
        <dbReference type="Pfam" id="PF00483"/>
    </source>
</evidence>
<dbReference type="Gene3D" id="3.90.550.10">
    <property type="entry name" value="Spore Coat Polysaccharide Biosynthesis Protein SpsA, Chain A"/>
    <property type="match status" value="1"/>
</dbReference>
<evidence type="ECO:0000256" key="7">
    <source>
        <dbReference type="ARBA" id="ARBA00022842"/>
    </source>
</evidence>
<dbReference type="CDD" id="cd02538">
    <property type="entry name" value="G1P_TT_short"/>
    <property type="match status" value="1"/>
</dbReference>
<evidence type="ECO:0000256" key="6">
    <source>
        <dbReference type="ARBA" id="ARBA00022723"/>
    </source>
</evidence>
<dbReference type="InterPro" id="IPR005835">
    <property type="entry name" value="NTP_transferase_dom"/>
</dbReference>
<accession>A0ABU9C4T0</accession>
<dbReference type="RefSeq" id="WP_341397948.1">
    <property type="nucleotide sequence ID" value="NZ_JBBUTI010000003.1"/>
</dbReference>
<evidence type="ECO:0000256" key="8">
    <source>
        <dbReference type="ARBA" id="ARBA00049336"/>
    </source>
</evidence>
<comment type="cofactor">
    <cofactor evidence="1">
        <name>Mg(2+)</name>
        <dbReference type="ChEBI" id="CHEBI:18420"/>
    </cofactor>
</comment>
<keyword evidence="12" id="KW-1185">Reference proteome</keyword>
<evidence type="ECO:0000313" key="12">
    <source>
        <dbReference type="Proteomes" id="UP001379945"/>
    </source>
</evidence>
<comment type="caution">
    <text evidence="11">The sequence shown here is derived from an EMBL/GenBank/DDBJ whole genome shotgun (WGS) entry which is preliminary data.</text>
</comment>